<reference evidence="1" key="2">
    <citation type="submission" date="2021-01" db="EMBL/GenBank/DDBJ databases">
        <authorList>
            <person name="Schikora-Tamarit M.A."/>
        </authorList>
    </citation>
    <scope>NUCLEOTIDE SEQUENCE</scope>
    <source>
        <strain evidence="1">CBS6341</strain>
    </source>
</reference>
<gene>
    <name evidence="1" type="ORF">WICMUC_005152</name>
</gene>
<dbReference type="AlphaFoldDB" id="A0A9P8PAU7"/>
<name>A0A9P8PAU7_9ASCO</name>
<organism evidence="1 2">
    <name type="scientific">Wickerhamomyces mucosus</name>
    <dbReference type="NCBI Taxonomy" id="1378264"/>
    <lineage>
        <taxon>Eukaryota</taxon>
        <taxon>Fungi</taxon>
        <taxon>Dikarya</taxon>
        <taxon>Ascomycota</taxon>
        <taxon>Saccharomycotina</taxon>
        <taxon>Saccharomycetes</taxon>
        <taxon>Phaffomycetales</taxon>
        <taxon>Wickerhamomycetaceae</taxon>
        <taxon>Wickerhamomyces</taxon>
    </lineage>
</organism>
<dbReference type="EMBL" id="JAEUBF010001375">
    <property type="protein sequence ID" value="KAH3667874.1"/>
    <property type="molecule type" value="Genomic_DNA"/>
</dbReference>
<keyword evidence="2" id="KW-1185">Reference proteome</keyword>
<protein>
    <submittedName>
        <fullName evidence="1">Uncharacterized protein</fullName>
    </submittedName>
</protein>
<comment type="caution">
    <text evidence="1">The sequence shown here is derived from an EMBL/GenBank/DDBJ whole genome shotgun (WGS) entry which is preliminary data.</text>
</comment>
<dbReference type="Proteomes" id="UP000769528">
    <property type="component" value="Unassembled WGS sequence"/>
</dbReference>
<reference evidence="1" key="1">
    <citation type="journal article" date="2021" name="Open Biol.">
        <title>Shared evolutionary footprints suggest mitochondrial oxidative damage underlies multiple complex I losses in fungi.</title>
        <authorList>
            <person name="Schikora-Tamarit M.A."/>
            <person name="Marcet-Houben M."/>
            <person name="Nosek J."/>
            <person name="Gabaldon T."/>
        </authorList>
    </citation>
    <scope>NUCLEOTIDE SEQUENCE</scope>
    <source>
        <strain evidence="1">CBS6341</strain>
    </source>
</reference>
<evidence type="ECO:0000313" key="2">
    <source>
        <dbReference type="Proteomes" id="UP000769528"/>
    </source>
</evidence>
<accession>A0A9P8PAU7</accession>
<sequence length="66" mass="6908">MSNTNGTSSKFLSSSIEVASLLHLSAEAELFVTIDSGEVKLGLLLASSDCSRTIEFVVANGLGFEI</sequence>
<proteinExistence type="predicted"/>
<evidence type="ECO:0000313" key="1">
    <source>
        <dbReference type="EMBL" id="KAH3667874.1"/>
    </source>
</evidence>